<organism evidence="2 3">
    <name type="scientific">Strongylus vulgaris</name>
    <name type="common">Blood worm</name>
    <dbReference type="NCBI Taxonomy" id="40348"/>
    <lineage>
        <taxon>Eukaryota</taxon>
        <taxon>Metazoa</taxon>
        <taxon>Ecdysozoa</taxon>
        <taxon>Nematoda</taxon>
        <taxon>Chromadorea</taxon>
        <taxon>Rhabditida</taxon>
        <taxon>Rhabditina</taxon>
        <taxon>Rhabditomorpha</taxon>
        <taxon>Strongyloidea</taxon>
        <taxon>Strongylidae</taxon>
        <taxon>Strongylus</taxon>
    </lineage>
</organism>
<reference evidence="2 3" key="1">
    <citation type="submission" date="2018-11" db="EMBL/GenBank/DDBJ databases">
        <authorList>
            <consortium name="Pathogen Informatics"/>
        </authorList>
    </citation>
    <scope>NUCLEOTIDE SEQUENCE [LARGE SCALE GENOMIC DNA]</scope>
</reference>
<dbReference type="EMBL" id="UYYB01104240">
    <property type="protein sequence ID" value="VDM79183.1"/>
    <property type="molecule type" value="Genomic_DNA"/>
</dbReference>
<dbReference type="GO" id="GO:0006886">
    <property type="term" value="P:intracellular protein transport"/>
    <property type="evidence" value="ECO:0007669"/>
    <property type="project" value="TreeGrafter"/>
</dbReference>
<dbReference type="PANTHER" id="PTHR46467:SF1">
    <property type="entry name" value="TETHER CONTAINING UBX DOMAIN FOR GLUT4"/>
    <property type="match status" value="1"/>
</dbReference>
<evidence type="ECO:0008006" key="4">
    <source>
        <dbReference type="Google" id="ProtNLM"/>
    </source>
</evidence>
<evidence type="ECO:0000256" key="1">
    <source>
        <dbReference type="SAM" id="MobiDB-lite"/>
    </source>
</evidence>
<dbReference type="GO" id="GO:0005634">
    <property type="term" value="C:nucleus"/>
    <property type="evidence" value="ECO:0007669"/>
    <property type="project" value="TreeGrafter"/>
</dbReference>
<dbReference type="GO" id="GO:0042593">
    <property type="term" value="P:glucose homeostasis"/>
    <property type="evidence" value="ECO:0007669"/>
    <property type="project" value="TreeGrafter"/>
</dbReference>
<accession>A0A3P7JEP4</accession>
<evidence type="ECO:0000313" key="2">
    <source>
        <dbReference type="EMBL" id="VDM79183.1"/>
    </source>
</evidence>
<dbReference type="InterPro" id="IPR059238">
    <property type="entry name" value="UBX1_UBXN9"/>
</dbReference>
<dbReference type="GO" id="GO:0005737">
    <property type="term" value="C:cytoplasm"/>
    <property type="evidence" value="ECO:0007669"/>
    <property type="project" value="TreeGrafter"/>
</dbReference>
<feature type="region of interest" description="Disordered" evidence="1">
    <location>
        <begin position="183"/>
        <end position="203"/>
    </location>
</feature>
<name>A0A3P7JEP4_STRVU</name>
<protein>
    <recommendedName>
        <fullName evidence="4">UBX domain-containing protein</fullName>
    </recommendedName>
</protein>
<dbReference type="AlphaFoldDB" id="A0A3P7JEP4"/>
<dbReference type="Proteomes" id="UP000270094">
    <property type="component" value="Unassembled WGS sequence"/>
</dbReference>
<dbReference type="PANTHER" id="PTHR46467">
    <property type="entry name" value="TETHER CONTAINING UBX DOMAIN FOR GLUT4"/>
    <property type="match status" value="1"/>
</dbReference>
<evidence type="ECO:0000313" key="3">
    <source>
        <dbReference type="Proteomes" id="UP000270094"/>
    </source>
</evidence>
<dbReference type="GO" id="GO:0012506">
    <property type="term" value="C:vesicle membrane"/>
    <property type="evidence" value="ECO:0007669"/>
    <property type="project" value="TreeGrafter"/>
</dbReference>
<dbReference type="OrthoDB" id="440781at2759"/>
<dbReference type="CDD" id="cd17075">
    <property type="entry name" value="UBX1_UBXN9"/>
    <property type="match status" value="1"/>
</dbReference>
<keyword evidence="3" id="KW-1185">Reference proteome</keyword>
<proteinExistence type="predicted"/>
<gene>
    <name evidence="2" type="ORF">SVUK_LOCUS14181</name>
</gene>
<sequence length="478" mass="54254">MEIPLCPYLHTSIEDLTTLSGLPNNATLEMVPASETDAKTVATIALQVPEHGRIEKQFAVSESLLSVLQAFSPLFGEDLTISQDEFVPCCFYMNRQYLGEEELKRVTLSSIGIASGRCLIRYQRLPLTEEQRAEIAWRLAEDAARKEALLSHYAQKKTENEVRAQLEATRLAQFEEDIRLERERKQAEQPHTSHAPEDVEQPINHPLVRDILGNPPQNQSGWSFDAPIFSSTPGTVSTDRLTSLNRLLNQVDNSLNSPNVQQNDRITNILADEGRVPLSRIAVEAMEEDNVTTAVPTVSFVAPCDRQSVIFFREVEPDTVDTQLTEEFFEVGLDDLKSRQKELHDEVRMLTQRALIPKVYINRKNREAKLSAYCHTVIRIPIGQERLIQAQFKSAEPISRLYEWVRSVLTRNVQFSLHLVLNEPVEDTDAKNFVDVDMAPKSTVFLKLKDSKIDIDMLISKNLLECTNEEANKLSADW</sequence>